<name>A0A9P0FND0_BRAAE</name>
<feature type="region of interest" description="Disordered" evidence="1">
    <location>
        <begin position="167"/>
        <end position="206"/>
    </location>
</feature>
<dbReference type="OrthoDB" id="7671074at2759"/>
<accession>A0A9P0FND0</accession>
<protein>
    <submittedName>
        <fullName evidence="2">Uncharacterized protein</fullName>
    </submittedName>
</protein>
<organism evidence="2 3">
    <name type="scientific">Brassicogethes aeneus</name>
    <name type="common">Rape pollen beetle</name>
    <name type="synonym">Meligethes aeneus</name>
    <dbReference type="NCBI Taxonomy" id="1431903"/>
    <lineage>
        <taxon>Eukaryota</taxon>
        <taxon>Metazoa</taxon>
        <taxon>Ecdysozoa</taxon>
        <taxon>Arthropoda</taxon>
        <taxon>Hexapoda</taxon>
        <taxon>Insecta</taxon>
        <taxon>Pterygota</taxon>
        <taxon>Neoptera</taxon>
        <taxon>Endopterygota</taxon>
        <taxon>Coleoptera</taxon>
        <taxon>Polyphaga</taxon>
        <taxon>Cucujiformia</taxon>
        <taxon>Nitidulidae</taxon>
        <taxon>Meligethinae</taxon>
        <taxon>Brassicogethes</taxon>
    </lineage>
</organism>
<evidence type="ECO:0000313" key="3">
    <source>
        <dbReference type="Proteomes" id="UP001154078"/>
    </source>
</evidence>
<proteinExistence type="predicted"/>
<dbReference type="AlphaFoldDB" id="A0A9P0FND0"/>
<keyword evidence="3" id="KW-1185">Reference proteome</keyword>
<reference evidence="2" key="1">
    <citation type="submission" date="2021-12" db="EMBL/GenBank/DDBJ databases">
        <authorList>
            <person name="King R."/>
        </authorList>
    </citation>
    <scope>NUCLEOTIDE SEQUENCE</scope>
</reference>
<dbReference type="EMBL" id="OV121139">
    <property type="protein sequence ID" value="CAH0562608.1"/>
    <property type="molecule type" value="Genomic_DNA"/>
</dbReference>
<evidence type="ECO:0000256" key="1">
    <source>
        <dbReference type="SAM" id="MobiDB-lite"/>
    </source>
</evidence>
<evidence type="ECO:0000313" key="2">
    <source>
        <dbReference type="EMBL" id="CAH0562608.1"/>
    </source>
</evidence>
<sequence>MVPIYILGIFIINAKAQIEDIPIENYERLKHGDNDMDMELLPRLQREDDPKGHFFRYMKSLNSEFQPNDDSVSERFRNIPRPGGFRLLEEQRRLKRGAEDTTTITTTVLPDSILSEVIKKHLGKPLEISELETTTTRNVKGLDSEHSTLSNNLLINDFIRFKREAKSDTNPTITNSDADSDSSRLKREHKSGDAENKNFEDRTKEQWTKQLYPVRRSDNYEDNTQVSSETVRAPRVHFVTQRRLESNVPKTYEREARSRDLSTDKTRDMDYYQPRYSRHYSPPITPHSYRNDPYYSRYDSQNDYYDRYDNHYADRDRSYNAKPKRIIYYATLPDITRTPPNVDLRDRYNYGDRYENRYYPSLDRYRSTKRYDSYDRSKDTYPLKVSTDVNVKEIQKNPERRIYSEVDRRYPPY</sequence>
<dbReference type="Proteomes" id="UP001154078">
    <property type="component" value="Chromosome 8"/>
</dbReference>
<feature type="compositionally biased region" description="Basic and acidic residues" evidence="1">
    <location>
        <begin position="181"/>
        <end position="206"/>
    </location>
</feature>
<gene>
    <name evidence="2" type="ORF">MELIAE_LOCUS11673</name>
</gene>
<feature type="compositionally biased region" description="Polar residues" evidence="1">
    <location>
        <begin position="168"/>
        <end position="177"/>
    </location>
</feature>